<name>A0A8S4NVI0_OWEFU</name>
<dbReference type="PANTHER" id="PTHR35558">
    <property type="entry name" value="SGNH_HYDRO DOMAIN-CONTAINING PROTEIN"/>
    <property type="match status" value="1"/>
</dbReference>
<gene>
    <name evidence="1" type="ORF">OFUS_LOCUS11869</name>
</gene>
<dbReference type="PANTHER" id="PTHR35558:SF1">
    <property type="entry name" value="ENDONUCLEASE_EXONUCLEASE_PHOSPHATASE DOMAIN-CONTAINING PROTEIN"/>
    <property type="match status" value="1"/>
</dbReference>
<reference evidence="1" key="1">
    <citation type="submission" date="2022-03" db="EMBL/GenBank/DDBJ databases">
        <authorList>
            <person name="Martin C."/>
        </authorList>
    </citation>
    <scope>NUCLEOTIDE SEQUENCE</scope>
</reference>
<protein>
    <submittedName>
        <fullName evidence="1">Uncharacterized protein</fullName>
    </submittedName>
</protein>
<dbReference type="EMBL" id="CAIIXF020000006">
    <property type="protein sequence ID" value="CAH1785866.1"/>
    <property type="molecule type" value="Genomic_DNA"/>
</dbReference>
<keyword evidence="2" id="KW-1185">Reference proteome</keyword>
<organism evidence="1 2">
    <name type="scientific">Owenia fusiformis</name>
    <name type="common">Polychaete worm</name>
    <dbReference type="NCBI Taxonomy" id="6347"/>
    <lineage>
        <taxon>Eukaryota</taxon>
        <taxon>Metazoa</taxon>
        <taxon>Spiralia</taxon>
        <taxon>Lophotrochozoa</taxon>
        <taxon>Annelida</taxon>
        <taxon>Polychaeta</taxon>
        <taxon>Sedentaria</taxon>
        <taxon>Canalipalpata</taxon>
        <taxon>Sabellida</taxon>
        <taxon>Oweniida</taxon>
        <taxon>Oweniidae</taxon>
        <taxon>Owenia</taxon>
    </lineage>
</organism>
<proteinExistence type="predicted"/>
<dbReference type="Proteomes" id="UP000749559">
    <property type="component" value="Unassembled WGS sequence"/>
</dbReference>
<comment type="caution">
    <text evidence="1">The sequence shown here is derived from an EMBL/GenBank/DDBJ whole genome shotgun (WGS) entry which is preliminary data.</text>
</comment>
<accession>A0A8S4NVI0</accession>
<dbReference type="AlphaFoldDB" id="A0A8S4NVI0"/>
<dbReference type="OrthoDB" id="6145309at2759"/>
<evidence type="ECO:0000313" key="1">
    <source>
        <dbReference type="EMBL" id="CAH1785866.1"/>
    </source>
</evidence>
<sequence length="246" mass="27836">MSGSIPLVNPPRLIPRSLPSRPPYPGIPTNQYLWLRQPFQSTQVLPPNISTAHTIYNPVPGSSQLGGFVPIYSSSGETSLSHNPIVSSQVTATNPLYSIFPQQQFPAAQQSTFCAPPPDYQLSLSMQSSPLHSLVPQKLKEKIWEDEFINLSALVKGPEEDAKQDYVLTEVKEDGTYESIHINLNTNNTKKGRILAFPEWIRAFIMYISIYSIRFPDQTPHLLKHMVAVTELFQKHQGWRVYDEKF</sequence>
<evidence type="ECO:0000313" key="2">
    <source>
        <dbReference type="Proteomes" id="UP000749559"/>
    </source>
</evidence>